<dbReference type="InterPro" id="IPR019854">
    <property type="entry name" value="Motility-assoc_prot_GldC"/>
</dbReference>
<reference evidence="1" key="2">
    <citation type="submission" date="2020-09" db="EMBL/GenBank/DDBJ databases">
        <authorList>
            <person name="Sun Q."/>
            <person name="Zhou Y."/>
        </authorList>
    </citation>
    <scope>NUCLEOTIDE SEQUENCE</scope>
    <source>
        <strain evidence="1">CGMCC 1.15966</strain>
    </source>
</reference>
<reference evidence="1" key="1">
    <citation type="journal article" date="2014" name="Int. J. Syst. Evol. Microbiol.">
        <title>Complete genome sequence of Corynebacterium casei LMG S-19264T (=DSM 44701T), isolated from a smear-ripened cheese.</title>
        <authorList>
            <consortium name="US DOE Joint Genome Institute (JGI-PGF)"/>
            <person name="Walter F."/>
            <person name="Albersmeier A."/>
            <person name="Kalinowski J."/>
            <person name="Ruckert C."/>
        </authorList>
    </citation>
    <scope>NUCLEOTIDE SEQUENCE</scope>
    <source>
        <strain evidence="1">CGMCC 1.15966</strain>
    </source>
</reference>
<evidence type="ECO:0000313" key="1">
    <source>
        <dbReference type="EMBL" id="GGE07630.1"/>
    </source>
</evidence>
<gene>
    <name evidence="1" type="ORF">GCM10011516_01700</name>
</gene>
<evidence type="ECO:0008006" key="3">
    <source>
        <dbReference type="Google" id="ProtNLM"/>
    </source>
</evidence>
<evidence type="ECO:0000313" key="2">
    <source>
        <dbReference type="Proteomes" id="UP000614460"/>
    </source>
</evidence>
<dbReference type="AlphaFoldDB" id="A0A8H9KVZ2"/>
<proteinExistence type="predicted"/>
<dbReference type="EMBL" id="BMKM01000001">
    <property type="protein sequence ID" value="GGE07630.1"/>
    <property type="molecule type" value="Genomic_DNA"/>
</dbReference>
<organism evidence="1 2">
    <name type="scientific">Sphingobacterium cellulitidis</name>
    <dbReference type="NCBI Taxonomy" id="1768011"/>
    <lineage>
        <taxon>Bacteria</taxon>
        <taxon>Pseudomonadati</taxon>
        <taxon>Bacteroidota</taxon>
        <taxon>Sphingobacteriia</taxon>
        <taxon>Sphingobacteriales</taxon>
        <taxon>Sphingobacteriaceae</taxon>
        <taxon>Sphingobacterium</taxon>
    </lineage>
</organism>
<protein>
    <recommendedName>
        <fullName evidence="3">Gliding motility protein GldC</fullName>
    </recommendedName>
</protein>
<accession>A0A8H9KVZ2</accession>
<sequence length="148" mass="17079">MDQECTAIMDDANRVYSGRGNCFNVNKITVLDMKKAEIKLQIELDDNNVPDTIQWSSTDGQNTEVLPAKAMFLALWDAQYKNSLRIDLWTKDMPYDEMKRFFYETLQTLGDSFLRSSGGDPMAEKIIGDLRDYCAHYADKMEILEQQN</sequence>
<comment type="caution">
    <text evidence="1">The sequence shown here is derived from an EMBL/GenBank/DDBJ whole genome shotgun (WGS) entry which is preliminary data.</text>
</comment>
<dbReference type="Proteomes" id="UP000614460">
    <property type="component" value="Unassembled WGS sequence"/>
</dbReference>
<keyword evidence="2" id="KW-1185">Reference proteome</keyword>
<dbReference type="NCBIfam" id="TIGR03515">
    <property type="entry name" value="GldC"/>
    <property type="match status" value="1"/>
</dbReference>
<name>A0A8H9KVZ2_9SPHI</name>
<dbReference type="Pfam" id="PF19937">
    <property type="entry name" value="GldC-like"/>
    <property type="match status" value="1"/>
</dbReference>